<dbReference type="GO" id="GO:0016301">
    <property type="term" value="F:kinase activity"/>
    <property type="evidence" value="ECO:0007669"/>
    <property type="project" value="UniProtKB-KW"/>
</dbReference>
<dbReference type="EMBL" id="JAIRAU010000045">
    <property type="protein sequence ID" value="MBZ5713941.1"/>
    <property type="molecule type" value="Genomic_DNA"/>
</dbReference>
<gene>
    <name evidence="7" type="ORF">K7C98_32315</name>
</gene>
<reference evidence="7" key="1">
    <citation type="submission" date="2021-08" db="EMBL/GenBank/DDBJ databases">
        <authorList>
            <person name="Stevens D.C."/>
        </authorList>
    </citation>
    <scope>NUCLEOTIDE SEQUENCE</scope>
    <source>
        <strain evidence="7">DSM 53165</strain>
    </source>
</reference>
<keyword evidence="4" id="KW-0067">ATP-binding</keyword>
<proteinExistence type="predicted"/>
<dbReference type="PROSITE" id="PS50011">
    <property type="entry name" value="PROTEIN_KINASE_DOM"/>
    <property type="match status" value="1"/>
</dbReference>
<dbReference type="Pfam" id="PF00069">
    <property type="entry name" value="Pkinase"/>
    <property type="match status" value="1"/>
</dbReference>
<accession>A0ABS7U0W2</accession>
<dbReference type="InterPro" id="IPR000719">
    <property type="entry name" value="Prot_kinase_dom"/>
</dbReference>
<comment type="caution">
    <text evidence="7">The sequence shown here is derived from an EMBL/GenBank/DDBJ whole genome shotgun (WGS) entry which is preliminary data.</text>
</comment>
<dbReference type="PANTHER" id="PTHR43289:SF6">
    <property type="entry name" value="SERINE_THREONINE-PROTEIN KINASE NEKL-3"/>
    <property type="match status" value="1"/>
</dbReference>
<feature type="compositionally biased region" description="Low complexity" evidence="5">
    <location>
        <begin position="358"/>
        <end position="381"/>
    </location>
</feature>
<dbReference type="Gene3D" id="1.10.510.10">
    <property type="entry name" value="Transferase(Phosphotransferase) domain 1"/>
    <property type="match status" value="1"/>
</dbReference>
<evidence type="ECO:0000313" key="8">
    <source>
        <dbReference type="Proteomes" id="UP001139031"/>
    </source>
</evidence>
<evidence type="ECO:0000259" key="6">
    <source>
        <dbReference type="PROSITE" id="PS50011"/>
    </source>
</evidence>
<evidence type="ECO:0000256" key="1">
    <source>
        <dbReference type="ARBA" id="ARBA00022679"/>
    </source>
</evidence>
<name>A0ABS7U0W2_9BACT</name>
<dbReference type="SUPFAM" id="SSF56112">
    <property type="entry name" value="Protein kinase-like (PK-like)"/>
    <property type="match status" value="1"/>
</dbReference>
<dbReference type="Proteomes" id="UP001139031">
    <property type="component" value="Unassembled WGS sequence"/>
</dbReference>
<keyword evidence="8" id="KW-1185">Reference proteome</keyword>
<protein>
    <submittedName>
        <fullName evidence="7">Protein kinase</fullName>
    </submittedName>
</protein>
<sequence length="569" mass="60099">MPAIWHPPRLAPDPELIPFDIPEDGLAYNYSNTVLDGRYQLDKPIGPGGTSTVYSGKDLRTGARIAVKILNADMHEHLLGFFGQEGRVAARHTCPHLVQAIDFGKHEDCAFTVFKFVDGISLFNLGRDNPLPWRRVARLAIQILAALDALHTSGIVHCDLHPSNILVQRDLEGLDFAVVIDVGFAFVIPPKRITGSPEPSKYIFGMCRYIAPERRAGDAPGPRSDLYSVGVLLWELLTAQTLPEYELDPGLAIPPVRTIAPGLDIPEALDAIVMRALSDVEYRFRDAQEMAQALRDVLDYVSPPVLTAPVLTAAPAAVVATLPAPASTTPPVLTAHVSPVAAAAAVATLPEVTFAADTAPPASTTSPRPASPSSLASPASAGVTPSSSPLVAPTTIQLAASAPSALLTRKGLSALLSVAFASGSAVGVMAGQVAMTAEANTDTGRRHIDLDDDLLERASTPSLPSRHVPLVAPPPPTTDQASSAVPKPRSAVLRSSEPPAHVSRARKGILACNPPRAQLTAIVVIERASDGRLSVRFDGREPLGALGDCALKVAQSLSLRADQPLRFKL</sequence>
<organism evidence="7 8">
    <name type="scientific">Nannocystis pusilla</name>
    <dbReference type="NCBI Taxonomy" id="889268"/>
    <lineage>
        <taxon>Bacteria</taxon>
        <taxon>Pseudomonadati</taxon>
        <taxon>Myxococcota</taxon>
        <taxon>Polyangia</taxon>
        <taxon>Nannocystales</taxon>
        <taxon>Nannocystaceae</taxon>
        <taxon>Nannocystis</taxon>
    </lineage>
</organism>
<feature type="domain" description="Protein kinase" evidence="6">
    <location>
        <begin position="39"/>
        <end position="298"/>
    </location>
</feature>
<evidence type="ECO:0000256" key="2">
    <source>
        <dbReference type="ARBA" id="ARBA00022741"/>
    </source>
</evidence>
<feature type="region of interest" description="Disordered" evidence="5">
    <location>
        <begin position="358"/>
        <end position="390"/>
    </location>
</feature>
<keyword evidence="2" id="KW-0547">Nucleotide-binding</keyword>
<dbReference type="InterPro" id="IPR011009">
    <property type="entry name" value="Kinase-like_dom_sf"/>
</dbReference>
<feature type="region of interest" description="Disordered" evidence="5">
    <location>
        <begin position="459"/>
        <end position="506"/>
    </location>
</feature>
<dbReference type="Gene3D" id="3.30.200.20">
    <property type="entry name" value="Phosphorylase Kinase, domain 1"/>
    <property type="match status" value="1"/>
</dbReference>
<dbReference type="PANTHER" id="PTHR43289">
    <property type="entry name" value="MITOGEN-ACTIVATED PROTEIN KINASE KINASE KINASE 20-RELATED"/>
    <property type="match status" value="1"/>
</dbReference>
<keyword evidence="3 7" id="KW-0418">Kinase</keyword>
<dbReference type="RefSeq" id="WP_224195676.1">
    <property type="nucleotide sequence ID" value="NZ_JAIRAU010000045.1"/>
</dbReference>
<evidence type="ECO:0000313" key="7">
    <source>
        <dbReference type="EMBL" id="MBZ5713941.1"/>
    </source>
</evidence>
<keyword evidence="1" id="KW-0808">Transferase</keyword>
<evidence type="ECO:0000256" key="4">
    <source>
        <dbReference type="ARBA" id="ARBA00022840"/>
    </source>
</evidence>
<evidence type="ECO:0000256" key="3">
    <source>
        <dbReference type="ARBA" id="ARBA00022777"/>
    </source>
</evidence>
<dbReference type="CDD" id="cd14014">
    <property type="entry name" value="STKc_PknB_like"/>
    <property type="match status" value="1"/>
</dbReference>
<evidence type="ECO:0000256" key="5">
    <source>
        <dbReference type="SAM" id="MobiDB-lite"/>
    </source>
</evidence>